<name>A0A926JPL9_9FLAO</name>
<dbReference type="GO" id="GO:0046872">
    <property type="term" value="F:metal ion binding"/>
    <property type="evidence" value="ECO:0007669"/>
    <property type="project" value="UniProtKB-KW"/>
</dbReference>
<keyword evidence="5" id="KW-1185">Reference proteome</keyword>
<dbReference type="InterPro" id="IPR007837">
    <property type="entry name" value="DinB"/>
</dbReference>
<organism evidence="4 5">
    <name type="scientific">Sinomicrobium weinanense</name>
    <dbReference type="NCBI Taxonomy" id="2842200"/>
    <lineage>
        <taxon>Bacteria</taxon>
        <taxon>Pseudomonadati</taxon>
        <taxon>Bacteroidota</taxon>
        <taxon>Flavobacteriia</taxon>
        <taxon>Flavobacteriales</taxon>
        <taxon>Flavobacteriaceae</taxon>
        <taxon>Sinomicrobium</taxon>
    </lineage>
</organism>
<dbReference type="PANTHER" id="PTHR37302">
    <property type="entry name" value="SLR1116 PROTEIN"/>
    <property type="match status" value="1"/>
</dbReference>
<reference evidence="4 5" key="1">
    <citation type="submission" date="2020-09" db="EMBL/GenBank/DDBJ databases">
        <title>Sinomicrobium weinanense sp. nov., a halophilic bacteria isolated from saline-alkali soil.</title>
        <authorList>
            <person name="Wu P."/>
            <person name="Ren H."/>
            <person name="Mei Y."/>
            <person name="Liang Y."/>
            <person name="Chen Z."/>
        </authorList>
    </citation>
    <scope>NUCLEOTIDE SEQUENCE [LARGE SCALE GENOMIC DNA]</scope>
    <source>
        <strain evidence="4 5">FJxs</strain>
    </source>
</reference>
<comment type="caution">
    <text evidence="4">The sequence shown here is derived from an EMBL/GenBank/DDBJ whole genome shotgun (WGS) entry which is preliminary data.</text>
</comment>
<evidence type="ECO:0000313" key="5">
    <source>
        <dbReference type="Proteomes" id="UP000653730"/>
    </source>
</evidence>
<evidence type="ECO:0000256" key="1">
    <source>
        <dbReference type="ARBA" id="ARBA00008635"/>
    </source>
</evidence>
<dbReference type="EMBL" id="JACVDC010000007">
    <property type="protein sequence ID" value="MBC9795155.1"/>
    <property type="molecule type" value="Genomic_DNA"/>
</dbReference>
<evidence type="ECO:0000256" key="2">
    <source>
        <dbReference type="ARBA" id="ARBA00022723"/>
    </source>
</evidence>
<dbReference type="SUPFAM" id="SSF109854">
    <property type="entry name" value="DinB/YfiT-like putative metalloenzymes"/>
    <property type="match status" value="1"/>
</dbReference>
<evidence type="ECO:0000256" key="3">
    <source>
        <dbReference type="PIRSR" id="PIRSR607837-1"/>
    </source>
</evidence>
<feature type="binding site" evidence="3">
    <location>
        <position position="134"/>
    </location>
    <ligand>
        <name>a divalent metal cation</name>
        <dbReference type="ChEBI" id="CHEBI:60240"/>
    </ligand>
</feature>
<dbReference type="PANTHER" id="PTHR37302:SF3">
    <property type="entry name" value="DAMAGE-INDUCIBLE PROTEIN DINB"/>
    <property type="match status" value="1"/>
</dbReference>
<dbReference type="RefSeq" id="WP_187964311.1">
    <property type="nucleotide sequence ID" value="NZ_JACVDC010000007.1"/>
</dbReference>
<dbReference type="AlphaFoldDB" id="A0A926JPL9"/>
<comment type="similarity">
    <text evidence="1">Belongs to the DinB family.</text>
</comment>
<protein>
    <submittedName>
        <fullName evidence="4">DinB family protein</fullName>
    </submittedName>
</protein>
<proteinExistence type="inferred from homology"/>
<keyword evidence="2 3" id="KW-0479">Metal-binding</keyword>
<evidence type="ECO:0000313" key="4">
    <source>
        <dbReference type="EMBL" id="MBC9795155.1"/>
    </source>
</evidence>
<feature type="binding site" evidence="3">
    <location>
        <position position="49"/>
    </location>
    <ligand>
        <name>a divalent metal cation</name>
        <dbReference type="ChEBI" id="CHEBI:60240"/>
    </ligand>
</feature>
<dbReference type="InterPro" id="IPR034660">
    <property type="entry name" value="DinB/YfiT-like"/>
</dbReference>
<dbReference type="Gene3D" id="1.20.120.450">
    <property type="entry name" value="dinb family like domain"/>
    <property type="match status" value="1"/>
</dbReference>
<dbReference type="Pfam" id="PF05163">
    <property type="entry name" value="DinB"/>
    <property type="match status" value="1"/>
</dbReference>
<sequence length="156" mass="18281">MKNTLTTQYDLIKQSREVLFQYCDTISREDFTRENSSFGRGSIRNLLVHTGNTYELWIGQRALHKSTEFTRFSSITTTSELRIFYGDIDTLMKEFFSRYASGFTAKIPLRVNNRERNISPLQLFTHVITHEFHHKGQILSLSRHLGYIPVDTDVIR</sequence>
<gene>
    <name evidence="4" type="ORF">IBL28_04200</name>
</gene>
<feature type="binding site" evidence="3">
    <location>
        <position position="130"/>
    </location>
    <ligand>
        <name>a divalent metal cation</name>
        <dbReference type="ChEBI" id="CHEBI:60240"/>
    </ligand>
</feature>
<dbReference type="Proteomes" id="UP000653730">
    <property type="component" value="Unassembled WGS sequence"/>
</dbReference>
<accession>A0A926JPL9</accession>